<keyword evidence="1" id="KW-0812">Transmembrane</keyword>
<accession>A0A6N7XN38</accession>
<name>A0A6N7XN38_9FIRM</name>
<reference evidence="2 3" key="1">
    <citation type="submission" date="2019-09" db="EMBL/GenBank/DDBJ databases">
        <title>In-depth cultivation of the pig gut microbiome towards novel bacterial diversity and tailored functional studies.</title>
        <authorList>
            <person name="Wylensek D."/>
            <person name="Hitch T.C.A."/>
            <person name="Clavel T."/>
        </authorList>
    </citation>
    <scope>NUCLEOTIDE SEQUENCE [LARGE SCALE GENOMIC DNA]</scope>
    <source>
        <strain evidence="2 3">WCA3-693-APC-4?</strain>
    </source>
</reference>
<dbReference type="EMBL" id="VUNQ01000081">
    <property type="protein sequence ID" value="MSU03501.1"/>
    <property type="molecule type" value="Genomic_DNA"/>
</dbReference>
<evidence type="ECO:0000313" key="3">
    <source>
        <dbReference type="Proteomes" id="UP000469523"/>
    </source>
</evidence>
<evidence type="ECO:0000256" key="1">
    <source>
        <dbReference type="SAM" id="Phobius"/>
    </source>
</evidence>
<gene>
    <name evidence="2" type="ORF">FYJ83_18755</name>
</gene>
<dbReference type="RefSeq" id="WP_154443057.1">
    <property type="nucleotide sequence ID" value="NZ_JAHLPJ010000001.1"/>
</dbReference>
<dbReference type="AlphaFoldDB" id="A0A6N7XN38"/>
<comment type="caution">
    <text evidence="2">The sequence shown here is derived from an EMBL/GenBank/DDBJ whole genome shotgun (WGS) entry which is preliminary data.</text>
</comment>
<keyword evidence="1" id="KW-0472">Membrane</keyword>
<dbReference type="Proteomes" id="UP000469523">
    <property type="component" value="Unassembled WGS sequence"/>
</dbReference>
<feature type="transmembrane region" description="Helical" evidence="1">
    <location>
        <begin position="12"/>
        <end position="35"/>
    </location>
</feature>
<organism evidence="2 3">
    <name type="scientific">Tissierella pigra</name>
    <dbReference type="NCBI Taxonomy" id="2607614"/>
    <lineage>
        <taxon>Bacteria</taxon>
        <taxon>Bacillati</taxon>
        <taxon>Bacillota</taxon>
        <taxon>Tissierellia</taxon>
        <taxon>Tissierellales</taxon>
        <taxon>Tissierellaceae</taxon>
        <taxon>Tissierella</taxon>
    </lineage>
</organism>
<sequence length="206" mass="24847">MLRMVQTELRRITYSMVTRIGILLVIFFVLLLLFLDIQSVERSVNDKQILMGIEAKLQERKWAEEVDYGVITNEKVKEDLDFLRKHYEQEKKISRNDMKTSLPSKVYYSHYLPRESYYLWVQENYLGWGSYGNEFSKILENQSLPSFEEGRVERVKKILDKNKFQGKTREFLLKMEENSRSPYEYGYFEGWDWAFKFLYFVLSTTI</sequence>
<keyword evidence="1" id="KW-1133">Transmembrane helix</keyword>
<evidence type="ECO:0000313" key="2">
    <source>
        <dbReference type="EMBL" id="MSU03501.1"/>
    </source>
</evidence>
<keyword evidence="3" id="KW-1185">Reference proteome</keyword>
<protein>
    <submittedName>
        <fullName evidence="2">Uncharacterized protein</fullName>
    </submittedName>
</protein>
<proteinExistence type="predicted"/>